<sequence>MPFRGNLIPHQTAVIERGRWAEEHTRGQGGAAPSGMPPQKHLPVAQAAARSAERRRRQVAMALIPKSQSDAEGEAVKSKVLPPPELTHHQIQGGHVWEMLGGLGEDVPQVRYSVLVGVVRPQLLLMSLTKSSNQSQLRGGVLGLVDSRSPHLSPETHVIGSGDALDLVAKALKSVTPISGMKTSALVIKIERITTKSMG</sequence>
<protein>
    <submittedName>
        <fullName evidence="2">Uncharacterized protein</fullName>
    </submittedName>
</protein>
<comment type="caution">
    <text evidence="2">The sequence shown here is derived from an EMBL/GenBank/DDBJ whole genome shotgun (WGS) entry which is preliminary data.</text>
</comment>
<organism evidence="2 3">
    <name type="scientific">Cymbomonas tetramitiformis</name>
    <dbReference type="NCBI Taxonomy" id="36881"/>
    <lineage>
        <taxon>Eukaryota</taxon>
        <taxon>Viridiplantae</taxon>
        <taxon>Chlorophyta</taxon>
        <taxon>Pyramimonadophyceae</taxon>
        <taxon>Pyramimonadales</taxon>
        <taxon>Pyramimonadaceae</taxon>
        <taxon>Cymbomonas</taxon>
    </lineage>
</organism>
<reference evidence="2 3" key="1">
    <citation type="journal article" date="2015" name="Genome Biol. Evol.">
        <title>Comparative Genomics of a Bacterivorous Green Alga Reveals Evolutionary Causalities and Consequences of Phago-Mixotrophic Mode of Nutrition.</title>
        <authorList>
            <person name="Burns J.A."/>
            <person name="Paasch A."/>
            <person name="Narechania A."/>
            <person name="Kim E."/>
        </authorList>
    </citation>
    <scope>NUCLEOTIDE SEQUENCE [LARGE SCALE GENOMIC DNA]</scope>
    <source>
        <strain evidence="2 3">PLY_AMNH</strain>
    </source>
</reference>
<feature type="region of interest" description="Disordered" evidence="1">
    <location>
        <begin position="15"/>
        <end position="51"/>
    </location>
</feature>
<gene>
    <name evidence="2" type="ORF">CYMTET_23083</name>
</gene>
<dbReference type="AlphaFoldDB" id="A0AAE0L1N2"/>
<evidence type="ECO:0000313" key="2">
    <source>
        <dbReference type="EMBL" id="KAK3268415.1"/>
    </source>
</evidence>
<dbReference type="Proteomes" id="UP001190700">
    <property type="component" value="Unassembled WGS sequence"/>
</dbReference>
<proteinExistence type="predicted"/>
<accession>A0AAE0L1N2</accession>
<name>A0AAE0L1N2_9CHLO</name>
<keyword evidence="3" id="KW-1185">Reference proteome</keyword>
<feature type="compositionally biased region" description="Basic and acidic residues" evidence="1">
    <location>
        <begin position="16"/>
        <end position="26"/>
    </location>
</feature>
<dbReference type="EMBL" id="LGRX02011843">
    <property type="protein sequence ID" value="KAK3268415.1"/>
    <property type="molecule type" value="Genomic_DNA"/>
</dbReference>
<evidence type="ECO:0000256" key="1">
    <source>
        <dbReference type="SAM" id="MobiDB-lite"/>
    </source>
</evidence>
<evidence type="ECO:0000313" key="3">
    <source>
        <dbReference type="Proteomes" id="UP001190700"/>
    </source>
</evidence>